<protein>
    <submittedName>
        <fullName evidence="2">Uncharacterized protein</fullName>
    </submittedName>
</protein>
<dbReference type="EMBL" id="DVAD01000007">
    <property type="protein sequence ID" value="HIJ99438.1"/>
    <property type="molecule type" value="Genomic_DNA"/>
</dbReference>
<feature type="transmembrane region" description="Helical" evidence="1">
    <location>
        <begin position="37"/>
        <end position="59"/>
    </location>
</feature>
<reference evidence="2 3" key="1">
    <citation type="journal article" name="Nat. Commun.">
        <title>Undinarchaeota illuminate DPANN phylogeny and the impact of gene transfer on archaeal evolution.</title>
        <authorList>
            <person name="Dombrowski N."/>
            <person name="Williams T.A."/>
            <person name="Sun J."/>
            <person name="Woodcroft B.J."/>
            <person name="Lee J.H."/>
            <person name="Minh B.Q."/>
            <person name="Rinke C."/>
            <person name="Spang A."/>
        </authorList>
    </citation>
    <scope>NUCLEOTIDE SEQUENCE [LARGE SCALE GENOMIC DNA]</scope>
    <source>
        <strain evidence="2">MAG_bin17</strain>
    </source>
</reference>
<evidence type="ECO:0000313" key="3">
    <source>
        <dbReference type="Proteomes" id="UP000604391"/>
    </source>
</evidence>
<organism evidence="2 3">
    <name type="scientific">Candidatus Undinarchaeum marinum</name>
    <dbReference type="NCBI Taxonomy" id="2756141"/>
    <lineage>
        <taxon>Archaea</taxon>
        <taxon>Candidatus Undinarchaeota</taxon>
        <taxon>Candidatus Undinarchaeia</taxon>
        <taxon>Candidatus Undinarchaeales</taxon>
        <taxon>Candidatus Undinarchaeaceae</taxon>
        <taxon>Candidatus Undinarchaeum</taxon>
    </lineage>
</organism>
<keyword evidence="3" id="KW-1185">Reference proteome</keyword>
<keyword evidence="1" id="KW-0472">Membrane</keyword>
<accession>A0A832XFR9</accession>
<feature type="transmembrane region" description="Helical" evidence="1">
    <location>
        <begin position="66"/>
        <end position="85"/>
    </location>
</feature>
<sequence>MLKNSKGHLRLGNIILSIVVLIFGGILFSLAGKIRVLSPNILTAFILVVVVAQIMNVLINGFMIHDLISIVPVTLISLFILKAVFFGGDAFGSFLIGNVQIVIILLIGLDLYKTIT</sequence>
<keyword evidence="1" id="KW-1133">Transmembrane helix</keyword>
<gene>
    <name evidence="2" type="ORF">H1011_01270</name>
</gene>
<feature type="transmembrane region" description="Helical" evidence="1">
    <location>
        <begin position="12"/>
        <end position="31"/>
    </location>
</feature>
<evidence type="ECO:0000313" key="2">
    <source>
        <dbReference type="EMBL" id="HIJ99438.1"/>
    </source>
</evidence>
<keyword evidence="1" id="KW-0812">Transmembrane</keyword>
<name>A0A832XFR9_9ARCH</name>
<evidence type="ECO:0000256" key="1">
    <source>
        <dbReference type="SAM" id="Phobius"/>
    </source>
</evidence>
<feature type="transmembrane region" description="Helical" evidence="1">
    <location>
        <begin position="91"/>
        <end position="112"/>
    </location>
</feature>
<dbReference type="AlphaFoldDB" id="A0A832XFR9"/>
<dbReference type="Proteomes" id="UP000604391">
    <property type="component" value="Unassembled WGS sequence"/>
</dbReference>
<proteinExistence type="predicted"/>
<comment type="caution">
    <text evidence="2">The sequence shown here is derived from an EMBL/GenBank/DDBJ whole genome shotgun (WGS) entry which is preliminary data.</text>
</comment>